<protein>
    <submittedName>
        <fullName evidence="1">Uncharacterized protein</fullName>
    </submittedName>
</protein>
<organism evidence="1">
    <name type="scientific">marine metagenome</name>
    <dbReference type="NCBI Taxonomy" id="408172"/>
    <lineage>
        <taxon>unclassified sequences</taxon>
        <taxon>metagenomes</taxon>
        <taxon>ecological metagenomes</taxon>
    </lineage>
</organism>
<reference evidence="1" key="1">
    <citation type="submission" date="2018-05" db="EMBL/GenBank/DDBJ databases">
        <authorList>
            <person name="Lanie J.A."/>
            <person name="Ng W.-L."/>
            <person name="Kazmierczak K.M."/>
            <person name="Andrzejewski T.M."/>
            <person name="Davidsen T.M."/>
            <person name="Wayne K.J."/>
            <person name="Tettelin H."/>
            <person name="Glass J.I."/>
            <person name="Rusch D."/>
            <person name="Podicherti R."/>
            <person name="Tsui H.-C.T."/>
            <person name="Winkler M.E."/>
        </authorList>
    </citation>
    <scope>NUCLEOTIDE SEQUENCE</scope>
</reference>
<feature type="non-terminal residue" evidence="1">
    <location>
        <position position="61"/>
    </location>
</feature>
<evidence type="ECO:0000313" key="1">
    <source>
        <dbReference type="EMBL" id="SVB90609.1"/>
    </source>
</evidence>
<sequence>MIKKPINQNDSFDLELLNSIESNYVFENNPINRLNNKNTVSKTSFEKKIKKLENLKKEINS</sequence>
<name>A0A382HTV1_9ZZZZ</name>
<dbReference type="AlphaFoldDB" id="A0A382HTV1"/>
<dbReference type="EMBL" id="UINC01063214">
    <property type="protein sequence ID" value="SVB90609.1"/>
    <property type="molecule type" value="Genomic_DNA"/>
</dbReference>
<accession>A0A382HTV1</accession>
<proteinExistence type="predicted"/>
<gene>
    <name evidence="1" type="ORF">METZ01_LOCUS243463</name>
</gene>